<keyword evidence="2" id="KW-0812">Transmembrane</keyword>
<feature type="compositionally biased region" description="Polar residues" evidence="1">
    <location>
        <begin position="1"/>
        <end position="15"/>
    </location>
</feature>
<keyword evidence="2" id="KW-0472">Membrane</keyword>
<gene>
    <name evidence="3" type="ORF">DBV05_g8606</name>
</gene>
<protein>
    <submittedName>
        <fullName evidence="3">Uncharacterized protein</fullName>
    </submittedName>
</protein>
<evidence type="ECO:0000313" key="4">
    <source>
        <dbReference type="Proteomes" id="UP000325902"/>
    </source>
</evidence>
<feature type="transmembrane region" description="Helical" evidence="2">
    <location>
        <begin position="136"/>
        <end position="159"/>
    </location>
</feature>
<evidence type="ECO:0000313" key="3">
    <source>
        <dbReference type="EMBL" id="KAB2572743.1"/>
    </source>
</evidence>
<sequence>MPSTGTSADAGSNGVSDASLDVSSKSSSGASSRSASSDAASDAASNASEETPFDEILESCFSFLYGEPSSDTSSTAQSSPSSDTSSTPPSSPSSDTFGAPHDYPSSPSQVSVESSDSSASSTTDVDTAPSRLVYSWWLLGFLSIVAIAAVSLVLAVLASPGSQHASKLRMNARTDAYYMDEIVDKVYGDLSHNAVVMSKTQDKLLLGIKRAYEDSNLLEPTLKNLWPLHIRNGSVYKILIASEDLRSATYKAIGPVRHFEDKIRPALVKGRRAILDSYAHEKKYDESGPEWFEQEAADLNDRESELSPSSRRRPWTGRELASKMHWDSVCHVHDVLRERLWDLTVNSEEVLVRIEHCKELFDEVHLFASADIVYRRTMMFEDAKRAKADKDGWNARWSTRLYRSNKPFLTTIMSWIMDPEPQEYHPPLQDYAVFRETHRHLSQLDNDLQLLLKGLQYTWNNTLSGPEVDDVVSICSSRDDRGVSTSEEWHQARIFLHNVWAQFGRMIDEWRMGEGLYNGTEVLERSRENLEVIKRPVAS</sequence>
<feature type="compositionally biased region" description="Low complexity" evidence="1">
    <location>
        <begin position="104"/>
        <end position="125"/>
    </location>
</feature>
<dbReference type="AlphaFoldDB" id="A0A5N5D4R9"/>
<feature type="compositionally biased region" description="Low complexity" evidence="1">
    <location>
        <begin position="16"/>
        <end position="48"/>
    </location>
</feature>
<feature type="compositionally biased region" description="Low complexity" evidence="1">
    <location>
        <begin position="68"/>
        <end position="96"/>
    </location>
</feature>
<dbReference type="EMBL" id="VCHE01000072">
    <property type="protein sequence ID" value="KAB2572743.1"/>
    <property type="molecule type" value="Genomic_DNA"/>
</dbReference>
<evidence type="ECO:0000256" key="2">
    <source>
        <dbReference type="SAM" id="Phobius"/>
    </source>
</evidence>
<comment type="caution">
    <text evidence="3">The sequence shown here is derived from an EMBL/GenBank/DDBJ whole genome shotgun (WGS) entry which is preliminary data.</text>
</comment>
<feature type="region of interest" description="Disordered" evidence="1">
    <location>
        <begin position="67"/>
        <end position="125"/>
    </location>
</feature>
<evidence type="ECO:0000256" key="1">
    <source>
        <dbReference type="SAM" id="MobiDB-lite"/>
    </source>
</evidence>
<keyword evidence="2" id="KW-1133">Transmembrane helix</keyword>
<dbReference type="Proteomes" id="UP000325902">
    <property type="component" value="Unassembled WGS sequence"/>
</dbReference>
<keyword evidence="4" id="KW-1185">Reference proteome</keyword>
<organism evidence="3 4">
    <name type="scientific">Lasiodiplodia theobromae</name>
    <dbReference type="NCBI Taxonomy" id="45133"/>
    <lineage>
        <taxon>Eukaryota</taxon>
        <taxon>Fungi</taxon>
        <taxon>Dikarya</taxon>
        <taxon>Ascomycota</taxon>
        <taxon>Pezizomycotina</taxon>
        <taxon>Dothideomycetes</taxon>
        <taxon>Dothideomycetes incertae sedis</taxon>
        <taxon>Botryosphaeriales</taxon>
        <taxon>Botryosphaeriaceae</taxon>
        <taxon>Lasiodiplodia</taxon>
    </lineage>
</organism>
<proteinExistence type="predicted"/>
<feature type="region of interest" description="Disordered" evidence="1">
    <location>
        <begin position="1"/>
        <end position="52"/>
    </location>
</feature>
<reference evidence="3 4" key="1">
    <citation type="journal article" date="2019" name="Sci. Rep.">
        <title>A multi-omics analysis of the grapevine pathogen Lasiodiplodia theobromae reveals that temperature affects the expression of virulence- and pathogenicity-related genes.</title>
        <authorList>
            <person name="Felix C."/>
            <person name="Meneses R."/>
            <person name="Goncalves M.F.M."/>
            <person name="Tilleman L."/>
            <person name="Duarte A.S."/>
            <person name="Jorrin-Novo J.V."/>
            <person name="Van de Peer Y."/>
            <person name="Deforce D."/>
            <person name="Van Nieuwerburgh F."/>
            <person name="Esteves A.C."/>
            <person name="Alves A."/>
        </authorList>
    </citation>
    <scope>NUCLEOTIDE SEQUENCE [LARGE SCALE GENOMIC DNA]</scope>
    <source>
        <strain evidence="3 4">LA-SOL3</strain>
    </source>
</reference>
<name>A0A5N5D4R9_9PEZI</name>
<accession>A0A5N5D4R9</accession>